<dbReference type="Pfam" id="PF00023">
    <property type="entry name" value="Ank"/>
    <property type="match status" value="1"/>
</dbReference>
<keyword evidence="2 3" id="KW-0040">ANK repeat</keyword>
<dbReference type="InterPro" id="IPR002110">
    <property type="entry name" value="Ankyrin_rpt"/>
</dbReference>
<keyword evidence="5" id="KW-1185">Reference proteome</keyword>
<evidence type="ECO:0000256" key="3">
    <source>
        <dbReference type="PROSITE-ProRule" id="PRU00023"/>
    </source>
</evidence>
<gene>
    <name evidence="4" type="ORF">Q9L58_001493</name>
</gene>
<accession>A0ABR3GU63</accession>
<dbReference type="PROSITE" id="PS50297">
    <property type="entry name" value="ANK_REP_REGION"/>
    <property type="match status" value="1"/>
</dbReference>
<dbReference type="Proteomes" id="UP001447188">
    <property type="component" value="Unassembled WGS sequence"/>
</dbReference>
<dbReference type="PROSITE" id="PS50088">
    <property type="entry name" value="ANK_REPEAT"/>
    <property type="match status" value="2"/>
</dbReference>
<feature type="repeat" description="ANK" evidence="3">
    <location>
        <begin position="159"/>
        <end position="188"/>
    </location>
</feature>
<dbReference type="Pfam" id="PF12796">
    <property type="entry name" value="Ank_2"/>
    <property type="match status" value="1"/>
</dbReference>
<protein>
    <recommendedName>
        <fullName evidence="6">Ankyrin</fullName>
    </recommendedName>
</protein>
<dbReference type="InterPro" id="IPR036770">
    <property type="entry name" value="Ankyrin_rpt-contain_sf"/>
</dbReference>
<evidence type="ECO:0008006" key="6">
    <source>
        <dbReference type="Google" id="ProtNLM"/>
    </source>
</evidence>
<keyword evidence="1" id="KW-0677">Repeat</keyword>
<feature type="repeat" description="ANK" evidence="3">
    <location>
        <begin position="87"/>
        <end position="119"/>
    </location>
</feature>
<name>A0ABR3GU63_9PEZI</name>
<evidence type="ECO:0000313" key="5">
    <source>
        <dbReference type="Proteomes" id="UP001447188"/>
    </source>
</evidence>
<evidence type="ECO:0000313" key="4">
    <source>
        <dbReference type="EMBL" id="KAL0639464.1"/>
    </source>
</evidence>
<dbReference type="PANTHER" id="PTHR24198:SF194">
    <property type="entry name" value="INVERSIN-A"/>
    <property type="match status" value="1"/>
</dbReference>
<proteinExistence type="predicted"/>
<dbReference type="Gene3D" id="1.25.40.20">
    <property type="entry name" value="Ankyrin repeat-containing domain"/>
    <property type="match status" value="1"/>
</dbReference>
<organism evidence="4 5">
    <name type="scientific">Discina gigas</name>
    <dbReference type="NCBI Taxonomy" id="1032678"/>
    <lineage>
        <taxon>Eukaryota</taxon>
        <taxon>Fungi</taxon>
        <taxon>Dikarya</taxon>
        <taxon>Ascomycota</taxon>
        <taxon>Pezizomycotina</taxon>
        <taxon>Pezizomycetes</taxon>
        <taxon>Pezizales</taxon>
        <taxon>Discinaceae</taxon>
        <taxon>Discina</taxon>
    </lineage>
</organism>
<dbReference type="EMBL" id="JBBBZM010000011">
    <property type="protein sequence ID" value="KAL0639464.1"/>
    <property type="molecule type" value="Genomic_DNA"/>
</dbReference>
<dbReference type="SMART" id="SM00248">
    <property type="entry name" value="ANK"/>
    <property type="match status" value="4"/>
</dbReference>
<evidence type="ECO:0000256" key="1">
    <source>
        <dbReference type="ARBA" id="ARBA00022737"/>
    </source>
</evidence>
<dbReference type="SUPFAM" id="SSF48403">
    <property type="entry name" value="Ankyrin repeat"/>
    <property type="match status" value="1"/>
</dbReference>
<reference evidence="4 5" key="1">
    <citation type="submission" date="2024-02" db="EMBL/GenBank/DDBJ databases">
        <title>Discinaceae phylogenomics.</title>
        <authorList>
            <person name="Dirks A.C."/>
            <person name="James T.Y."/>
        </authorList>
    </citation>
    <scope>NUCLEOTIDE SEQUENCE [LARGE SCALE GENOMIC DNA]</scope>
    <source>
        <strain evidence="4 5">ACD0624</strain>
    </source>
</reference>
<sequence length="229" mass="24345">MTGIGFNLLPNEMVVQIASSADDSTLLSLLLCNRGLSALLLPVIHIRAFAPRGCRSAIQWAAAHGYTTLAHLLLTHGVHPDNRATETQPPALFEAVSAGNLPLVELLVAHGADVNRTGPVYVSLVHTAAAVGYANIPQLLAAYRADVDKETPSGMYFGTPLHQALWSGHIGAVKALLSFGVKVDKRDSNFESPLEIVERLACNGSVVKGLWESMVEIAELLVEAGAPVR</sequence>
<dbReference type="PANTHER" id="PTHR24198">
    <property type="entry name" value="ANKYRIN REPEAT AND PROTEIN KINASE DOMAIN-CONTAINING PROTEIN"/>
    <property type="match status" value="1"/>
</dbReference>
<evidence type="ECO:0000256" key="2">
    <source>
        <dbReference type="ARBA" id="ARBA00023043"/>
    </source>
</evidence>
<comment type="caution">
    <text evidence="4">The sequence shown here is derived from an EMBL/GenBank/DDBJ whole genome shotgun (WGS) entry which is preliminary data.</text>
</comment>